<proteinExistence type="predicted"/>
<dbReference type="Pfam" id="PF07687">
    <property type="entry name" value="M20_dimer"/>
    <property type="match status" value="1"/>
</dbReference>
<dbReference type="Gene3D" id="3.40.630.10">
    <property type="entry name" value="Zn peptidases"/>
    <property type="match status" value="1"/>
</dbReference>
<feature type="domain" description="Peptidase M20 dimerisation" evidence="2">
    <location>
        <begin position="211"/>
        <end position="310"/>
    </location>
</feature>
<protein>
    <submittedName>
        <fullName evidence="3">N-carbamoyl-L-amino-acid hydrolase</fullName>
    </submittedName>
</protein>
<dbReference type="InterPro" id="IPR010158">
    <property type="entry name" value="Amidase_Cbmase"/>
</dbReference>
<dbReference type="NCBIfam" id="TIGR01879">
    <property type="entry name" value="hydantase"/>
    <property type="match status" value="1"/>
</dbReference>
<evidence type="ECO:0000259" key="2">
    <source>
        <dbReference type="Pfam" id="PF07687"/>
    </source>
</evidence>
<keyword evidence="4" id="KW-1185">Reference proteome</keyword>
<dbReference type="SUPFAM" id="SSF55031">
    <property type="entry name" value="Bacterial exopeptidase dimerisation domain"/>
    <property type="match status" value="1"/>
</dbReference>
<sequence length="411" mass="44587">MDHTLAIDPDRFRRSFEEYSAIGATDDDGLHRLTLTDEDAEVRDLFVSDLESLGLDVTVDEMGNVFGRREGADPDADPVLIGSHLDSQPKGGRFDGQLGVLVALETMRALEDAGIETDRPVEIVNWTNEEGSRFESPMLGSGVFVGNTPLQDAYDLTDDDGVRLEDALERIGYKGDASCEPRPLHAALELHIEQGPYLEEHGNGVGVVEGVYGMAWLQATIHGHADHAGPTPMHTRTDALTAAAKAIREVESLPLRLSEDAVATVGRIDVEPDSINVIPSRAEFTIDVRSYDDDVVDRAIDEAEFEVATAADRAGGEYDLEQIWRIPHTEFAPSVADAAAAAAESVDAAYERMVSGAGHDAKYLNEITDTAMLFVPSADGNTHNEAEFTSWEDCVTGARTFAETTLRLTTD</sequence>
<gene>
    <name evidence="3" type="ORF">SAMN05192561_10862</name>
</gene>
<dbReference type="RefSeq" id="WP_092817380.1">
    <property type="nucleotide sequence ID" value="NZ_FNWU01000008.1"/>
</dbReference>
<dbReference type="PANTHER" id="PTHR32494:SF5">
    <property type="entry name" value="ALLANTOATE AMIDOHYDROLASE"/>
    <property type="match status" value="1"/>
</dbReference>
<dbReference type="CDD" id="cd03884">
    <property type="entry name" value="M20_bAS"/>
    <property type="match status" value="1"/>
</dbReference>
<dbReference type="NCBIfam" id="NF006769">
    <property type="entry name" value="PRK09290.1-3"/>
    <property type="match status" value="1"/>
</dbReference>
<name>A0A1H6JEQ0_9EURY</name>
<dbReference type="Gene3D" id="3.30.70.360">
    <property type="match status" value="1"/>
</dbReference>
<dbReference type="STRING" id="1267564.SAMN05192561_10862"/>
<dbReference type="PIRSF" id="PIRSF001235">
    <property type="entry name" value="Amidase_carbamoylase"/>
    <property type="match status" value="1"/>
</dbReference>
<dbReference type="InterPro" id="IPR011650">
    <property type="entry name" value="Peptidase_M20_dimer"/>
</dbReference>
<dbReference type="GO" id="GO:0016813">
    <property type="term" value="F:hydrolase activity, acting on carbon-nitrogen (but not peptide) bonds, in linear amidines"/>
    <property type="evidence" value="ECO:0007669"/>
    <property type="project" value="InterPro"/>
</dbReference>
<evidence type="ECO:0000313" key="4">
    <source>
        <dbReference type="Proteomes" id="UP000199215"/>
    </source>
</evidence>
<dbReference type="InterPro" id="IPR036264">
    <property type="entry name" value="Bact_exopeptidase_dim_dom"/>
</dbReference>
<dbReference type="InterPro" id="IPR002933">
    <property type="entry name" value="Peptidase_M20"/>
</dbReference>
<evidence type="ECO:0000256" key="1">
    <source>
        <dbReference type="ARBA" id="ARBA00022801"/>
    </source>
</evidence>
<dbReference type="AlphaFoldDB" id="A0A1H6JEQ0"/>
<accession>A0A1H6JEQ0</accession>
<organism evidence="3 4">
    <name type="scientific">Halopenitus malekzadehii</name>
    <dbReference type="NCBI Taxonomy" id="1267564"/>
    <lineage>
        <taxon>Archaea</taxon>
        <taxon>Methanobacteriati</taxon>
        <taxon>Methanobacteriota</taxon>
        <taxon>Stenosarchaea group</taxon>
        <taxon>Halobacteria</taxon>
        <taxon>Halobacteriales</taxon>
        <taxon>Haloferacaceae</taxon>
        <taxon>Halopenitus</taxon>
    </lineage>
</organism>
<dbReference type="OrthoDB" id="35906at2157"/>
<reference evidence="3 4" key="1">
    <citation type="submission" date="2016-10" db="EMBL/GenBank/DDBJ databases">
        <authorList>
            <person name="de Groot N.N."/>
        </authorList>
    </citation>
    <scope>NUCLEOTIDE SEQUENCE [LARGE SCALE GENOMIC DNA]</scope>
    <source>
        <strain evidence="3 4">IBRC-M10418</strain>
    </source>
</reference>
<dbReference type="PANTHER" id="PTHR32494">
    <property type="entry name" value="ALLANTOATE DEIMINASE-RELATED"/>
    <property type="match status" value="1"/>
</dbReference>
<dbReference type="SUPFAM" id="SSF53187">
    <property type="entry name" value="Zn-dependent exopeptidases"/>
    <property type="match status" value="1"/>
</dbReference>
<dbReference type="NCBIfam" id="NF006771">
    <property type="entry name" value="PRK09290.1-5"/>
    <property type="match status" value="1"/>
</dbReference>
<keyword evidence="1 3" id="KW-0378">Hydrolase</keyword>
<dbReference type="Pfam" id="PF01546">
    <property type="entry name" value="Peptidase_M20"/>
    <property type="match status" value="1"/>
</dbReference>
<evidence type="ECO:0000313" key="3">
    <source>
        <dbReference type="EMBL" id="SEH57340.1"/>
    </source>
</evidence>
<dbReference type="EMBL" id="FNWU01000008">
    <property type="protein sequence ID" value="SEH57340.1"/>
    <property type="molecule type" value="Genomic_DNA"/>
</dbReference>
<dbReference type="Proteomes" id="UP000199215">
    <property type="component" value="Unassembled WGS sequence"/>
</dbReference>